<dbReference type="InterPro" id="IPR036388">
    <property type="entry name" value="WH-like_DNA-bd_sf"/>
</dbReference>
<dbReference type="InterPro" id="IPR000835">
    <property type="entry name" value="HTH_MarR-typ"/>
</dbReference>
<proteinExistence type="predicted"/>
<dbReference type="AlphaFoldDB" id="A0A4P7LFN3"/>
<evidence type="ECO:0000313" key="2">
    <source>
        <dbReference type="EMBL" id="QBY54876.1"/>
    </source>
</evidence>
<reference evidence="2 3" key="1">
    <citation type="submission" date="2019-03" db="EMBL/GenBank/DDBJ databases">
        <title>Efficiently degradation of phenoxyalkanoic acid herbicides by Cupriavidus oxalaticus strain X32.</title>
        <authorList>
            <person name="Sheng X."/>
        </authorList>
    </citation>
    <scope>NUCLEOTIDE SEQUENCE [LARGE SCALE GENOMIC DNA]</scope>
    <source>
        <strain evidence="2 3">X32</strain>
    </source>
</reference>
<protein>
    <recommendedName>
        <fullName evidence="1">HTH marR-type domain-containing protein</fullName>
    </recommendedName>
</protein>
<name>A0A4P7LFN3_9BURK</name>
<dbReference type="Pfam" id="PF12802">
    <property type="entry name" value="MarR_2"/>
    <property type="match status" value="1"/>
</dbReference>
<dbReference type="Gene3D" id="1.10.10.10">
    <property type="entry name" value="Winged helix-like DNA-binding domain superfamily/Winged helix DNA-binding domain"/>
    <property type="match status" value="1"/>
</dbReference>
<accession>A0A4P7LFN3</accession>
<dbReference type="EMBL" id="CP038635">
    <property type="protein sequence ID" value="QBY54876.1"/>
    <property type="molecule type" value="Genomic_DNA"/>
</dbReference>
<evidence type="ECO:0000313" key="3">
    <source>
        <dbReference type="Proteomes" id="UP000295294"/>
    </source>
</evidence>
<gene>
    <name evidence="2" type="ORF">E0W60_17265</name>
</gene>
<organism evidence="2 3">
    <name type="scientific">Cupriavidus oxalaticus</name>
    <dbReference type="NCBI Taxonomy" id="96344"/>
    <lineage>
        <taxon>Bacteria</taxon>
        <taxon>Pseudomonadati</taxon>
        <taxon>Pseudomonadota</taxon>
        <taxon>Betaproteobacteria</taxon>
        <taxon>Burkholderiales</taxon>
        <taxon>Burkholderiaceae</taxon>
        <taxon>Cupriavidus</taxon>
    </lineage>
</organism>
<dbReference type="GO" id="GO:0003700">
    <property type="term" value="F:DNA-binding transcription factor activity"/>
    <property type="evidence" value="ECO:0007669"/>
    <property type="project" value="InterPro"/>
</dbReference>
<dbReference type="SUPFAM" id="SSF46785">
    <property type="entry name" value="Winged helix' DNA-binding domain"/>
    <property type="match status" value="1"/>
</dbReference>
<evidence type="ECO:0000259" key="1">
    <source>
        <dbReference type="Pfam" id="PF12802"/>
    </source>
</evidence>
<sequence>MVTEPSQATRIAAPAFTRAIRRPLTPPQLAALTGMTSSSAQRTVHTLEARGYVDRYQQAQGYACSEAEFFLVDMGGLVAPIVSVLPMPGKDWRGGRTPECQRLSQPFPAIYAEGVGALLRTSPAAPVFTSALSEGI</sequence>
<dbReference type="KEGG" id="cox:E0W60_17265"/>
<dbReference type="Proteomes" id="UP000295294">
    <property type="component" value="Chromosome 2"/>
</dbReference>
<dbReference type="InterPro" id="IPR036390">
    <property type="entry name" value="WH_DNA-bd_sf"/>
</dbReference>
<feature type="domain" description="HTH marR-type" evidence="1">
    <location>
        <begin position="21"/>
        <end position="57"/>
    </location>
</feature>